<dbReference type="InterPro" id="IPR036291">
    <property type="entry name" value="NAD(P)-bd_dom_sf"/>
</dbReference>
<gene>
    <name evidence="1" type="ORF">FOB74_05110</name>
</gene>
<dbReference type="Proteomes" id="UP000503130">
    <property type="component" value="Chromosome"/>
</dbReference>
<proteinExistence type="predicted"/>
<protein>
    <submittedName>
        <fullName evidence="1">Zinc-binding dehydrogenase</fullName>
    </submittedName>
</protein>
<evidence type="ECO:0000313" key="1">
    <source>
        <dbReference type="EMBL" id="QIX73875.1"/>
    </source>
</evidence>
<dbReference type="Pfam" id="PF13602">
    <property type="entry name" value="ADH_zinc_N_2"/>
    <property type="match status" value="1"/>
</dbReference>
<dbReference type="EMBL" id="CP050959">
    <property type="protein sequence ID" value="QIX73875.1"/>
    <property type="molecule type" value="Genomic_DNA"/>
</dbReference>
<dbReference type="PANTHER" id="PTHR44013:SF1">
    <property type="entry name" value="ZINC-TYPE ALCOHOL DEHYDROGENASE-LIKE PROTEIN C16A3.02C"/>
    <property type="match status" value="1"/>
</dbReference>
<dbReference type="PANTHER" id="PTHR44013">
    <property type="entry name" value="ZINC-TYPE ALCOHOL DEHYDROGENASE-LIKE PROTEIN C16A3.02C"/>
    <property type="match status" value="1"/>
</dbReference>
<name>A0AAE6YQY1_9STRE</name>
<dbReference type="Gene3D" id="3.90.180.10">
    <property type="entry name" value="Medium-chain alcohol dehydrogenases, catalytic domain"/>
    <property type="match status" value="1"/>
</dbReference>
<accession>A0AAE6YQY1</accession>
<evidence type="ECO:0000313" key="2">
    <source>
        <dbReference type="Proteomes" id="UP000503130"/>
    </source>
</evidence>
<sequence length="161" mass="18044">MQIAKSIGAHVTVLGSKTVTEQIKNYGADEVFDYHKTSLEDLGKFDLIFDSVGTNHNILRKHLTPNGRLLTIAFQPHELVKLIFSVRFGKHRIRLVIAFPNRENLTHLARLVDNGDIVTNIDSVYPIDEIVKAHKRAEQRGILGKIVVDIAGQGNLKSNKK</sequence>
<organism evidence="1 2">
    <name type="scientific">Streptococcus gallolyticus</name>
    <dbReference type="NCBI Taxonomy" id="315405"/>
    <lineage>
        <taxon>Bacteria</taxon>
        <taxon>Bacillati</taxon>
        <taxon>Bacillota</taxon>
        <taxon>Bacilli</taxon>
        <taxon>Lactobacillales</taxon>
        <taxon>Streptococcaceae</taxon>
        <taxon>Streptococcus</taxon>
    </lineage>
</organism>
<dbReference type="SUPFAM" id="SSF51735">
    <property type="entry name" value="NAD(P)-binding Rossmann-fold domains"/>
    <property type="match status" value="1"/>
</dbReference>
<dbReference type="Gene3D" id="3.40.50.720">
    <property type="entry name" value="NAD(P)-binding Rossmann-like Domain"/>
    <property type="match status" value="1"/>
</dbReference>
<reference evidence="1 2" key="1">
    <citation type="submission" date="2019-09" db="EMBL/GenBank/DDBJ databases">
        <title>FDA dAtabase for Regulatory Grade micrObial Sequences (FDA-ARGOS): Supporting development and validation of Infectious Disease Dx tests.</title>
        <authorList>
            <person name="Sciortino C."/>
            <person name="Tallon L."/>
            <person name="Sadzewicz L."/>
            <person name="Vavikolanu K."/>
            <person name="Mehta A."/>
            <person name="Aluvathingal J."/>
            <person name="Nadendla S."/>
            <person name="Nandy P."/>
            <person name="Geyer C."/>
            <person name="Yan Y."/>
            <person name="Sichtig H."/>
        </authorList>
    </citation>
    <scope>NUCLEOTIDE SEQUENCE [LARGE SCALE GENOMIC DNA]</scope>
    <source>
        <strain evidence="1 2">FDAARGOS_666</strain>
    </source>
</reference>
<dbReference type="AlphaFoldDB" id="A0AAE6YQY1"/>
<dbReference type="InterPro" id="IPR052733">
    <property type="entry name" value="Chloroplast_QOR"/>
</dbReference>